<organism evidence="1 2">
    <name type="scientific">Rhodoferax antarcticus ANT.BR</name>
    <dbReference type="NCBI Taxonomy" id="1111071"/>
    <lineage>
        <taxon>Bacteria</taxon>
        <taxon>Pseudomonadati</taxon>
        <taxon>Pseudomonadota</taxon>
        <taxon>Betaproteobacteria</taxon>
        <taxon>Burkholderiales</taxon>
        <taxon>Comamonadaceae</taxon>
        <taxon>Rhodoferax</taxon>
    </lineage>
</organism>
<proteinExistence type="predicted"/>
<reference evidence="1 2" key="1">
    <citation type="submission" date="2017-01" db="EMBL/GenBank/DDBJ databases">
        <title>Genome sequence of Rhodoferax antarcticus ANT.BR, a psychrophilic purple nonsulfur bacterium from an Antarctic microbial mat.</title>
        <authorList>
            <person name="Baker J."/>
            <person name="Riester C."/>
            <person name="Skinner B."/>
            <person name="Newell A."/>
            <person name="Swingley W."/>
            <person name="Madigan M."/>
            <person name="Jung D."/>
            <person name="Asao M."/>
            <person name="Chen M."/>
            <person name="Loughlin P."/>
            <person name="Pan H."/>
            <person name="Lin S."/>
            <person name="Li N."/>
            <person name="Shaw J."/>
            <person name="Prado M."/>
            <person name="Sherman C."/>
            <person name="Li X."/>
            <person name="Tang J."/>
            <person name="Blankenship R."/>
            <person name="Zhao T."/>
            <person name="Touchman J."/>
            <person name="Sattley M."/>
        </authorList>
    </citation>
    <scope>NUCLEOTIDE SEQUENCE [LARGE SCALE GENOMIC DNA]</scope>
    <source>
        <strain evidence="1 2">ANT.BR</strain>
    </source>
</reference>
<dbReference type="AlphaFoldDB" id="A0A1Q8YEJ7"/>
<accession>A0A1Q8YEJ7</accession>
<evidence type="ECO:0000313" key="2">
    <source>
        <dbReference type="Proteomes" id="UP000185911"/>
    </source>
</evidence>
<protein>
    <submittedName>
        <fullName evidence="1">Uncharacterized protein</fullName>
    </submittedName>
</protein>
<comment type="caution">
    <text evidence="1">The sequence shown here is derived from an EMBL/GenBank/DDBJ whole genome shotgun (WGS) entry which is preliminary data.</text>
</comment>
<evidence type="ECO:0000313" key="1">
    <source>
        <dbReference type="EMBL" id="OLP06392.1"/>
    </source>
</evidence>
<dbReference type="RefSeq" id="WP_075586834.1">
    <property type="nucleotide sequence ID" value="NZ_MSYM01000013.1"/>
</dbReference>
<dbReference type="EMBL" id="MSYM01000013">
    <property type="protein sequence ID" value="OLP06392.1"/>
    <property type="molecule type" value="Genomic_DNA"/>
</dbReference>
<dbReference type="STRING" id="81479.RA876_07235"/>
<gene>
    <name evidence="1" type="ORF">BLL52_2628</name>
</gene>
<name>A0A1Q8YEJ7_9BURK</name>
<keyword evidence="2" id="KW-1185">Reference proteome</keyword>
<sequence>MKAQWLAQMARIDNLSLRERAFLFLSILVCCLALADTLWLSPAQTAHRQLLQRMDKQSAELQRLRDTLRTSVQPNDADQAALAELQAIQTQIGQVNQAVRERLPDAAGSAPLAQALQQLLRRYQGLTLVRTSAVPPEVAGPGNSNGTASLPAGLTRQGVTMTVAGAYPDLMRYVATLESGMPQVRWGVMTLSSEQGLPELTLQLFLLGEVRP</sequence>
<dbReference type="Proteomes" id="UP000185911">
    <property type="component" value="Unassembled WGS sequence"/>
</dbReference>